<dbReference type="InterPro" id="IPR000873">
    <property type="entry name" value="AMP-dep_synth/lig_dom"/>
</dbReference>
<evidence type="ECO:0000256" key="3">
    <source>
        <dbReference type="ARBA" id="ARBA00022553"/>
    </source>
</evidence>
<comment type="cofactor">
    <cofactor evidence="1">
        <name>pantetheine 4'-phosphate</name>
        <dbReference type="ChEBI" id="CHEBI:47942"/>
    </cofactor>
</comment>
<dbReference type="FunFam" id="3.40.50.12780:FF:000012">
    <property type="entry name" value="Non-ribosomal peptide synthetase"/>
    <property type="match status" value="1"/>
</dbReference>
<dbReference type="Gene3D" id="3.40.50.12780">
    <property type="entry name" value="N-terminal domain of ligase-like"/>
    <property type="match status" value="1"/>
</dbReference>
<dbReference type="Proteomes" id="UP000007882">
    <property type="component" value="Chromosome"/>
</dbReference>
<dbReference type="PROSITE" id="PS50075">
    <property type="entry name" value="CARRIER"/>
    <property type="match status" value="1"/>
</dbReference>
<keyword evidence="7" id="KW-1185">Reference proteome</keyword>
<dbReference type="InterPro" id="IPR020806">
    <property type="entry name" value="PKS_PP-bd"/>
</dbReference>
<evidence type="ECO:0000313" key="6">
    <source>
        <dbReference type="EMBL" id="BAL88453.1"/>
    </source>
</evidence>
<dbReference type="PIRSF" id="PIRSF001617">
    <property type="entry name" value="Alpha-AR"/>
    <property type="match status" value="1"/>
</dbReference>
<dbReference type="Gene3D" id="3.40.50.720">
    <property type="entry name" value="NAD(P)-binding Rossmann-like Domain"/>
    <property type="match status" value="1"/>
</dbReference>
<dbReference type="InterPro" id="IPR001242">
    <property type="entry name" value="Condensation_dom"/>
</dbReference>
<dbReference type="InterPro" id="IPR013120">
    <property type="entry name" value="FAR_NAD-bd"/>
</dbReference>
<dbReference type="Gene3D" id="1.10.1200.10">
    <property type="entry name" value="ACP-like"/>
    <property type="match status" value="1"/>
</dbReference>
<protein>
    <submittedName>
        <fullName evidence="6">Putative NRPS</fullName>
    </submittedName>
</protein>
<dbReference type="HOGENOM" id="CLU_000022_2_4_11"/>
<dbReference type="InterPro" id="IPR010080">
    <property type="entry name" value="Thioester_reductase-like_dom"/>
</dbReference>
<dbReference type="NCBIfam" id="TIGR01733">
    <property type="entry name" value="AA-adenyl-dom"/>
    <property type="match status" value="1"/>
</dbReference>
<dbReference type="SMART" id="SM00823">
    <property type="entry name" value="PKS_PP"/>
    <property type="match status" value="1"/>
</dbReference>
<dbReference type="InterPro" id="IPR045851">
    <property type="entry name" value="AMP-bd_C_sf"/>
</dbReference>
<evidence type="ECO:0000256" key="2">
    <source>
        <dbReference type="ARBA" id="ARBA00022450"/>
    </source>
</evidence>
<dbReference type="Gene3D" id="3.30.559.30">
    <property type="entry name" value="Nonribosomal peptide synthetase, condensation domain"/>
    <property type="match status" value="1"/>
</dbReference>
<dbReference type="GO" id="GO:0008610">
    <property type="term" value="P:lipid biosynthetic process"/>
    <property type="evidence" value="ECO:0007669"/>
    <property type="project" value="UniProtKB-ARBA"/>
</dbReference>
<dbReference type="Pfam" id="PF07993">
    <property type="entry name" value="NAD_binding_4"/>
    <property type="match status" value="1"/>
</dbReference>
<name>I0H616_ACTM4</name>
<dbReference type="InterPro" id="IPR036291">
    <property type="entry name" value="NAD(P)-bd_dom_sf"/>
</dbReference>
<dbReference type="Pfam" id="PF13193">
    <property type="entry name" value="AMP-binding_C"/>
    <property type="match status" value="1"/>
</dbReference>
<dbReference type="NCBIfam" id="TIGR01746">
    <property type="entry name" value="Thioester-redct"/>
    <property type="match status" value="1"/>
</dbReference>
<dbReference type="InterPro" id="IPR036736">
    <property type="entry name" value="ACP-like_sf"/>
</dbReference>
<sequence>MNDDDAKLEAARRALAERLSRNGGRPGAMLADQQRAWMLHTLDQAAPGVIAGLYRLTGPLDEAALQQALAALGAANELLRSTFHEIAGRPVRVIGSVADLAITVAALPGPDATARQSAFDDLCVREIARPFDVSTGPLLRAVLGRIDDGTCLLLLALHETIADEWSPDVLLRQLLTRYRALLGGADEAPEADGFGAAVQREREWLETPEAGVALRYWEQTLDGVPALRLRTDHPRPAIKTHRCGTVSADLPDALAANVEEAALAYATTPGTVVLAAWQAVLSRYAQLDEVAVGVRAPGATGEFGPHAGTVVIRTLLPAGLTTGELLEQVDRSRRAAATHGRMPFSRVVDALDPVRDVSRTPLFQALFAEREAVEAGDGAELSAETLVPPGLSTPYDLALTLLTGRRRQLVLTYNADLFEAATCQRMLAHLQAMLACLSGDGTTEVRVAPLASAAETAVIRGGWNATAAAFPDEPLHELIARQAAITPTLVAVSDQEEELRYQDLDERANQLAHRLLELGVKPEDRVALCLRRSSQMVVAMLGVLKAGAAYVPLDPQYPAERLTYMLTDSESTVLVSESALLDRLPADTVPTLLLDADYAGIAAQPRSRPPVEVGAGALAYIIYTSGSTGLPKGVLVAHRGVVNNLTWRQRTWPLRPGDPVLQNHPFSFDPSVWATFWPLMVGAECVISPPAKQLDPGALVRLIRDRRIVVYGAVPSVNAVLLEDPAMGECTSLRWMLSGAEPLTAGLQRAAYERLDAGLANLYGPTETTIDATFWQCPRSNDPQAAPIGRPVDNLRIYLLDPDGALVPPGVPGEICVAGVGLARGYHRRPGLTADRFIPDPFSAEPGGRLYRTGDVGRWRADGAIEFLGRVDQQVKVRGFRVELAEIESVLAMVPGVRDAVVVARPNPQGDNRLAAYVVAADPARPPAQDEMASFVADVLPAYMVPSVWTTLDVLPLTANGKVDRRALPDAEPAPVAADAVAPRTPLEEDVATAFAQVLGVERLGVHDDFFDGGGTSIMLARLASRLLAQYELQIPVHQFFRVPTVAGVAAVIQEYNRAGIEGVMSQQHATRLEEDARLDDDIDPAGLPVARHLDPEAVLLTGATGYLGAFLLADLLSRTTADVYCLVRAADGPAALERIEKAMRQYLIWDERHRSRILPLAGDLALPRFGLDDTTWQHLAGHLDVIYHNGAMVNFVYPYSALRAANVGGTHEVLRLACTERLKAVHYVSTIDVLLATHTSRPFIEDTSPLLNPVEVPGGYTGSKWVAEKIVYLAGERGVPVSIYRPGLIMSQTSTGATQTSDYLLVAFRGYLPMRILPDYPRIFDTVPVDYVSSAIVAISQRAGTTGQVFHLFNPAPVSIRRFCEWIQSFGYDFDIVPFEEARRRALEVGTDHPLYPLVPLIRDAVVDPQPSLDPAFIADLEPSLECRNTLDALAGSDVACPPMTERMAHQCLAYLVDVGFLPPVSATVREVAR</sequence>
<dbReference type="GO" id="GO:0044550">
    <property type="term" value="P:secondary metabolite biosynthetic process"/>
    <property type="evidence" value="ECO:0007669"/>
    <property type="project" value="UniProtKB-ARBA"/>
</dbReference>
<gene>
    <name evidence="6" type="ordered locus">AMIS_32330</name>
</gene>
<dbReference type="GO" id="GO:0043041">
    <property type="term" value="P:amino acid activation for nonribosomal peptide biosynthetic process"/>
    <property type="evidence" value="ECO:0007669"/>
    <property type="project" value="UniProtKB-ARBA"/>
</dbReference>
<dbReference type="PANTHER" id="PTHR44845">
    <property type="entry name" value="CARRIER DOMAIN-CONTAINING PROTEIN"/>
    <property type="match status" value="1"/>
</dbReference>
<dbReference type="InterPro" id="IPR010071">
    <property type="entry name" value="AA_adenyl_dom"/>
</dbReference>
<dbReference type="InterPro" id="IPR025110">
    <property type="entry name" value="AMP-bd_C"/>
</dbReference>
<dbReference type="PROSITE" id="PS00455">
    <property type="entry name" value="AMP_BINDING"/>
    <property type="match status" value="1"/>
</dbReference>
<reference evidence="6 7" key="1">
    <citation type="submission" date="2012-02" db="EMBL/GenBank/DDBJ databases">
        <title>Complete genome sequence of Actinoplanes missouriensis 431 (= NBRC 102363).</title>
        <authorList>
            <person name="Ohnishi Y."/>
            <person name="Ishikawa J."/>
            <person name="Sekine M."/>
            <person name="Hosoyama A."/>
            <person name="Harada T."/>
            <person name="Narita H."/>
            <person name="Hata T."/>
            <person name="Konno Y."/>
            <person name="Tutikane K."/>
            <person name="Fujita N."/>
            <person name="Horinouchi S."/>
            <person name="Hayakawa M."/>
        </authorList>
    </citation>
    <scope>NUCLEOTIDE SEQUENCE [LARGE SCALE GENOMIC DNA]</scope>
    <source>
        <strain evidence="7">ATCC 14538 / DSM 43046 / CBS 188.64 / JCM 3121 / NBRC 102363 / NCIMB 12654 / NRRL B-3342 / UNCC 431</strain>
    </source>
</reference>
<dbReference type="CDD" id="cd05235">
    <property type="entry name" value="SDR_e1"/>
    <property type="match status" value="1"/>
</dbReference>
<dbReference type="Pfam" id="PF00668">
    <property type="entry name" value="Condensation"/>
    <property type="match status" value="1"/>
</dbReference>
<dbReference type="PANTHER" id="PTHR44845:SF6">
    <property type="entry name" value="BETA-ALANINE-ACTIVATING ENZYME"/>
    <property type="match status" value="1"/>
</dbReference>
<dbReference type="PATRIC" id="fig|512565.3.peg.3228"/>
<dbReference type="Gene3D" id="3.30.559.10">
    <property type="entry name" value="Chloramphenicol acetyltransferase-like domain"/>
    <property type="match status" value="1"/>
</dbReference>
<evidence type="ECO:0000313" key="7">
    <source>
        <dbReference type="Proteomes" id="UP000007882"/>
    </source>
</evidence>
<dbReference type="SUPFAM" id="SSF51735">
    <property type="entry name" value="NAD(P)-binding Rossmann-fold domains"/>
    <property type="match status" value="1"/>
</dbReference>
<feature type="domain" description="Carrier" evidence="5">
    <location>
        <begin position="982"/>
        <end position="1057"/>
    </location>
</feature>
<dbReference type="InterPro" id="IPR023213">
    <property type="entry name" value="CAT-like_dom_sf"/>
</dbReference>
<dbReference type="CDD" id="cd05930">
    <property type="entry name" value="A_NRPS"/>
    <property type="match status" value="1"/>
</dbReference>
<evidence type="ECO:0000259" key="5">
    <source>
        <dbReference type="PROSITE" id="PS50075"/>
    </source>
</evidence>
<dbReference type="Pfam" id="PF00501">
    <property type="entry name" value="AMP-binding"/>
    <property type="match status" value="1"/>
</dbReference>
<dbReference type="FunFam" id="3.40.50.980:FF:000001">
    <property type="entry name" value="Non-ribosomal peptide synthetase"/>
    <property type="match status" value="1"/>
</dbReference>
<dbReference type="Pfam" id="PF00550">
    <property type="entry name" value="PP-binding"/>
    <property type="match status" value="1"/>
</dbReference>
<accession>I0H616</accession>
<dbReference type="FunFam" id="3.30.300.30:FF:000010">
    <property type="entry name" value="Enterobactin synthetase component F"/>
    <property type="match status" value="1"/>
</dbReference>
<dbReference type="InterPro" id="IPR020845">
    <property type="entry name" value="AMP-binding_CS"/>
</dbReference>
<dbReference type="SUPFAM" id="SSF56801">
    <property type="entry name" value="Acetyl-CoA synthetase-like"/>
    <property type="match status" value="1"/>
</dbReference>
<dbReference type="KEGG" id="ams:AMIS_32330"/>
<dbReference type="OrthoDB" id="2472181at2"/>
<dbReference type="Gene3D" id="3.30.300.30">
    <property type="match status" value="1"/>
</dbReference>
<organism evidence="6 7">
    <name type="scientific">Actinoplanes missouriensis (strain ATCC 14538 / DSM 43046 / CBS 188.64 / JCM 3121 / NBRC 102363 / NCIMB 12654 / NRRL B-3342 / UNCC 431)</name>
    <dbReference type="NCBI Taxonomy" id="512565"/>
    <lineage>
        <taxon>Bacteria</taxon>
        <taxon>Bacillati</taxon>
        <taxon>Actinomycetota</taxon>
        <taxon>Actinomycetes</taxon>
        <taxon>Micromonosporales</taxon>
        <taxon>Micromonosporaceae</taxon>
        <taxon>Actinoplanes</taxon>
    </lineage>
</organism>
<dbReference type="FunFam" id="2.30.38.10:FF:000001">
    <property type="entry name" value="Non-ribosomal peptide synthetase PvdI"/>
    <property type="match status" value="1"/>
</dbReference>
<dbReference type="EMBL" id="AP012319">
    <property type="protein sequence ID" value="BAL88453.1"/>
    <property type="molecule type" value="Genomic_DNA"/>
</dbReference>
<dbReference type="InterPro" id="IPR042099">
    <property type="entry name" value="ANL_N_sf"/>
</dbReference>
<dbReference type="SUPFAM" id="SSF47336">
    <property type="entry name" value="ACP-like"/>
    <property type="match status" value="1"/>
</dbReference>
<dbReference type="STRING" id="512565.AMIS_32330"/>
<evidence type="ECO:0000256" key="1">
    <source>
        <dbReference type="ARBA" id="ARBA00001957"/>
    </source>
</evidence>
<dbReference type="InterPro" id="IPR009081">
    <property type="entry name" value="PP-bd_ACP"/>
</dbReference>
<keyword evidence="4" id="KW-0436">Ligase</keyword>
<dbReference type="GO" id="GO:0031177">
    <property type="term" value="F:phosphopantetheine binding"/>
    <property type="evidence" value="ECO:0007669"/>
    <property type="project" value="InterPro"/>
</dbReference>
<keyword evidence="3" id="KW-0597">Phosphoprotein</keyword>
<dbReference type="GO" id="GO:0016874">
    <property type="term" value="F:ligase activity"/>
    <property type="evidence" value="ECO:0007669"/>
    <property type="project" value="UniProtKB-KW"/>
</dbReference>
<evidence type="ECO:0000256" key="4">
    <source>
        <dbReference type="ARBA" id="ARBA00022598"/>
    </source>
</evidence>
<keyword evidence="2" id="KW-0596">Phosphopantetheine</keyword>
<dbReference type="eggNOG" id="COG1020">
    <property type="taxonomic scope" value="Bacteria"/>
</dbReference>
<dbReference type="SUPFAM" id="SSF52777">
    <property type="entry name" value="CoA-dependent acyltransferases"/>
    <property type="match status" value="2"/>
</dbReference>
<dbReference type="RefSeq" id="WP_014443348.1">
    <property type="nucleotide sequence ID" value="NC_017093.1"/>
</dbReference>
<proteinExistence type="predicted"/>